<dbReference type="SUPFAM" id="SSF53756">
    <property type="entry name" value="UDP-Glycosyltransferase/glycogen phosphorylase"/>
    <property type="match status" value="1"/>
</dbReference>
<keyword evidence="3" id="KW-1185">Reference proteome</keyword>
<dbReference type="Gene3D" id="3.40.50.2000">
    <property type="entry name" value="Glycogen Phosphorylase B"/>
    <property type="match status" value="2"/>
</dbReference>
<comment type="similarity">
    <text evidence="1">Belongs to the UDP-glycosyltransferase family.</text>
</comment>
<evidence type="ECO:0000313" key="3">
    <source>
        <dbReference type="Proteomes" id="UP000237000"/>
    </source>
</evidence>
<gene>
    <name evidence="2" type="ORF">TorRG33x02_232670</name>
</gene>
<proteinExistence type="inferred from homology"/>
<dbReference type="PANTHER" id="PTHR11926:SF1489">
    <property type="entry name" value="HEXOSYLTRANSFERASE-RELATED"/>
    <property type="match status" value="1"/>
</dbReference>
<sequence length="132" mass="15169">MQDSVLLDPVPELQPLRFKDLPISNFPDLDDLMLILETHKTRSSSAIIWNTTECLERTSLVLSQVWGVGIQWENNLERREVEGVIRRLMVNEEGEVIRPRAIKLEENIELSTRQDGSSYNSLNDLVNHILSS</sequence>
<dbReference type="OrthoDB" id="5835829at2759"/>
<comment type="caution">
    <text evidence="2">The sequence shown here is derived from an EMBL/GenBank/DDBJ whole genome shotgun (WGS) entry which is preliminary data.</text>
</comment>
<dbReference type="PANTHER" id="PTHR11926">
    <property type="entry name" value="GLUCOSYL/GLUCURONOSYL TRANSFERASES"/>
    <property type="match status" value="1"/>
</dbReference>
<reference evidence="3" key="1">
    <citation type="submission" date="2016-06" db="EMBL/GenBank/DDBJ databases">
        <title>Parallel loss of symbiosis genes in relatives of nitrogen-fixing non-legume Parasponia.</title>
        <authorList>
            <person name="Van Velzen R."/>
            <person name="Holmer R."/>
            <person name="Bu F."/>
            <person name="Rutten L."/>
            <person name="Van Zeijl A."/>
            <person name="Liu W."/>
            <person name="Santuari L."/>
            <person name="Cao Q."/>
            <person name="Sharma T."/>
            <person name="Shen D."/>
            <person name="Roswanjaya Y."/>
            <person name="Wardhani T."/>
            <person name="Kalhor M.S."/>
            <person name="Jansen J."/>
            <person name="Van den Hoogen J."/>
            <person name="Gungor B."/>
            <person name="Hartog M."/>
            <person name="Hontelez J."/>
            <person name="Verver J."/>
            <person name="Yang W.-C."/>
            <person name="Schijlen E."/>
            <person name="Repin R."/>
            <person name="Schilthuizen M."/>
            <person name="Schranz E."/>
            <person name="Heidstra R."/>
            <person name="Miyata K."/>
            <person name="Fedorova E."/>
            <person name="Kohlen W."/>
            <person name="Bisseling T."/>
            <person name="Smit S."/>
            <person name="Geurts R."/>
        </authorList>
    </citation>
    <scope>NUCLEOTIDE SEQUENCE [LARGE SCALE GENOMIC DNA]</scope>
    <source>
        <strain evidence="3">cv. RG33-2</strain>
    </source>
</reference>
<keyword evidence="2" id="KW-0808">Transferase</keyword>
<dbReference type="STRING" id="63057.A0A2P5E5W1"/>
<protein>
    <submittedName>
        <fullName evidence="2">UDP-glucuronosyl/UDP-glucosyltransferase</fullName>
    </submittedName>
</protein>
<accession>A0A2P5E5W1</accession>
<dbReference type="Proteomes" id="UP000237000">
    <property type="component" value="Unassembled WGS sequence"/>
</dbReference>
<dbReference type="InParanoid" id="A0A2P5E5W1"/>
<dbReference type="AlphaFoldDB" id="A0A2P5E5W1"/>
<evidence type="ECO:0000313" key="2">
    <source>
        <dbReference type="EMBL" id="PON80934.1"/>
    </source>
</evidence>
<dbReference type="EMBL" id="JXTC01000228">
    <property type="protein sequence ID" value="PON80934.1"/>
    <property type="molecule type" value="Genomic_DNA"/>
</dbReference>
<dbReference type="GO" id="GO:0080043">
    <property type="term" value="F:quercetin 3-O-glucosyltransferase activity"/>
    <property type="evidence" value="ECO:0007669"/>
    <property type="project" value="TreeGrafter"/>
</dbReference>
<organism evidence="2 3">
    <name type="scientific">Trema orientale</name>
    <name type="common">Charcoal tree</name>
    <name type="synonym">Celtis orientalis</name>
    <dbReference type="NCBI Taxonomy" id="63057"/>
    <lineage>
        <taxon>Eukaryota</taxon>
        <taxon>Viridiplantae</taxon>
        <taxon>Streptophyta</taxon>
        <taxon>Embryophyta</taxon>
        <taxon>Tracheophyta</taxon>
        <taxon>Spermatophyta</taxon>
        <taxon>Magnoliopsida</taxon>
        <taxon>eudicotyledons</taxon>
        <taxon>Gunneridae</taxon>
        <taxon>Pentapetalae</taxon>
        <taxon>rosids</taxon>
        <taxon>fabids</taxon>
        <taxon>Rosales</taxon>
        <taxon>Cannabaceae</taxon>
        <taxon>Trema</taxon>
    </lineage>
</organism>
<evidence type="ECO:0000256" key="1">
    <source>
        <dbReference type="ARBA" id="ARBA00009995"/>
    </source>
</evidence>
<dbReference type="GO" id="GO:0080044">
    <property type="term" value="F:quercetin 7-O-glucosyltransferase activity"/>
    <property type="evidence" value="ECO:0007669"/>
    <property type="project" value="TreeGrafter"/>
</dbReference>
<name>A0A2P5E5W1_TREOI</name>